<evidence type="ECO:0000256" key="1">
    <source>
        <dbReference type="SAM" id="MobiDB-lite"/>
    </source>
</evidence>
<comment type="caution">
    <text evidence="2">The sequence shown here is derived from an EMBL/GenBank/DDBJ whole genome shotgun (WGS) entry which is preliminary data.</text>
</comment>
<feature type="region of interest" description="Disordered" evidence="1">
    <location>
        <begin position="135"/>
        <end position="154"/>
    </location>
</feature>
<reference evidence="2 3" key="1">
    <citation type="submission" date="2019-03" db="EMBL/GenBank/DDBJ databases">
        <title>First draft genome of Liparis tanakae, snailfish: a comprehensive survey of snailfish specific genes.</title>
        <authorList>
            <person name="Kim W."/>
            <person name="Song I."/>
            <person name="Jeong J.-H."/>
            <person name="Kim D."/>
            <person name="Kim S."/>
            <person name="Ryu S."/>
            <person name="Song J.Y."/>
            <person name="Lee S.K."/>
        </authorList>
    </citation>
    <scope>NUCLEOTIDE SEQUENCE [LARGE SCALE GENOMIC DNA]</scope>
    <source>
        <tissue evidence="2">Muscle</tissue>
    </source>
</reference>
<dbReference type="EMBL" id="SRLO01000021">
    <property type="protein sequence ID" value="TNN85308.1"/>
    <property type="molecule type" value="Genomic_DNA"/>
</dbReference>
<keyword evidence="3" id="KW-1185">Reference proteome</keyword>
<protein>
    <submittedName>
        <fullName evidence="2">Uncharacterized protein</fullName>
    </submittedName>
</protein>
<dbReference type="AlphaFoldDB" id="A0A4Z2J6N1"/>
<evidence type="ECO:0000313" key="3">
    <source>
        <dbReference type="Proteomes" id="UP000314294"/>
    </source>
</evidence>
<gene>
    <name evidence="2" type="ORF">EYF80_004330</name>
</gene>
<dbReference type="Proteomes" id="UP000314294">
    <property type="component" value="Unassembled WGS sequence"/>
</dbReference>
<name>A0A4Z2J6N1_9TELE</name>
<evidence type="ECO:0000313" key="2">
    <source>
        <dbReference type="EMBL" id="TNN85308.1"/>
    </source>
</evidence>
<sequence length="154" mass="15807">MWISAKPKDSRPFEWLHTDALERNAIPLEAAALVGSAELYTRAPRGSGSVKAMGSGTSLFSVSPSGLSKSPKSSSPVCSQILLPAGAAEEVEGEVGATLPFEPDVHVGPGAVVALARRALTAAWIKAVTDLPFEKKSSDSGLSAAASLEEACSS</sequence>
<proteinExistence type="predicted"/>
<accession>A0A4Z2J6N1</accession>
<organism evidence="2 3">
    <name type="scientific">Liparis tanakae</name>
    <name type="common">Tanaka's snailfish</name>
    <dbReference type="NCBI Taxonomy" id="230148"/>
    <lineage>
        <taxon>Eukaryota</taxon>
        <taxon>Metazoa</taxon>
        <taxon>Chordata</taxon>
        <taxon>Craniata</taxon>
        <taxon>Vertebrata</taxon>
        <taxon>Euteleostomi</taxon>
        <taxon>Actinopterygii</taxon>
        <taxon>Neopterygii</taxon>
        <taxon>Teleostei</taxon>
        <taxon>Neoteleostei</taxon>
        <taxon>Acanthomorphata</taxon>
        <taxon>Eupercaria</taxon>
        <taxon>Perciformes</taxon>
        <taxon>Cottioidei</taxon>
        <taxon>Cottales</taxon>
        <taxon>Liparidae</taxon>
        <taxon>Liparis</taxon>
    </lineage>
</organism>
<feature type="compositionally biased region" description="Low complexity" evidence="1">
    <location>
        <begin position="139"/>
        <end position="154"/>
    </location>
</feature>